<evidence type="ECO:0000313" key="6">
    <source>
        <dbReference type="Proteomes" id="UP000184164"/>
    </source>
</evidence>
<dbReference type="OrthoDB" id="9795543at2"/>
<dbReference type="InterPro" id="IPR050984">
    <property type="entry name" value="Gfo/Idh/MocA_domain"/>
</dbReference>
<name>A0A1M4WGP5_9BACT</name>
<dbReference type="PANTHER" id="PTHR22604">
    <property type="entry name" value="OXIDOREDUCTASES"/>
    <property type="match status" value="1"/>
</dbReference>
<dbReference type="EMBL" id="FQUM01000002">
    <property type="protein sequence ID" value="SHE80243.1"/>
    <property type="molecule type" value="Genomic_DNA"/>
</dbReference>
<dbReference type="AlphaFoldDB" id="A0A1M4WGP5"/>
<dbReference type="SUPFAM" id="SSF55347">
    <property type="entry name" value="Glyceraldehyde-3-phosphate dehydrogenase-like, C-terminal domain"/>
    <property type="match status" value="1"/>
</dbReference>
<dbReference type="Pfam" id="PF01408">
    <property type="entry name" value="GFO_IDH_MocA"/>
    <property type="match status" value="1"/>
</dbReference>
<keyword evidence="6" id="KW-1185">Reference proteome</keyword>
<sequence length="334" mass="37790">MKKKYNWAVLGCGHIASKFSKDLKLLPNANLYAAASRSLQKAQDFAAEFGYEKAYGNYEQLVADPDVDVVYVATPHSHHHEHAMLCLNHKKAVLCEKAFALNKQEAEEMIACAKENNTFLMEAFWTMFQPSFQKAMEIIRSEELGKLKIVRSDFAFNGPFDPQRRLYNVALGGGSLLDIGIYPVFAALTSLGKPEMIKTFADFSPTGSEETLNMIFKYNGGEMASLTSSFAGYSPTQTEYCFEKGYMVLNPKWFVPTNITIWKEGGETQTWPSEHKEGFGYQYEAGHVMECLDAGKIESERMPWQMSLDLMEVLDRIRIDAGAFFPGRDKNMFR</sequence>
<dbReference type="SUPFAM" id="SSF51735">
    <property type="entry name" value="NAD(P)-binding Rossmann-fold domains"/>
    <property type="match status" value="1"/>
</dbReference>
<dbReference type="Gene3D" id="3.40.50.720">
    <property type="entry name" value="NAD(P)-binding Rossmann-like Domain"/>
    <property type="match status" value="1"/>
</dbReference>
<dbReference type="RefSeq" id="WP_072999897.1">
    <property type="nucleotide sequence ID" value="NZ_FQUM01000002.1"/>
</dbReference>
<accession>A0A1M4WGP5</accession>
<evidence type="ECO:0000256" key="2">
    <source>
        <dbReference type="ARBA" id="ARBA00023002"/>
    </source>
</evidence>
<protein>
    <submittedName>
        <fullName evidence="5">Predicted dehydrogenase</fullName>
    </submittedName>
</protein>
<dbReference type="GO" id="GO:0000166">
    <property type="term" value="F:nucleotide binding"/>
    <property type="evidence" value="ECO:0007669"/>
    <property type="project" value="InterPro"/>
</dbReference>
<gene>
    <name evidence="5" type="ORF">SAMN05444274_102437</name>
</gene>
<keyword evidence="2" id="KW-0560">Oxidoreductase</keyword>
<comment type="similarity">
    <text evidence="1">Belongs to the Gfo/Idh/MocA family.</text>
</comment>
<dbReference type="Proteomes" id="UP000184164">
    <property type="component" value="Unassembled WGS sequence"/>
</dbReference>
<dbReference type="STRING" id="1484053.SAMN05444274_102437"/>
<feature type="domain" description="GFO/IDH/MocA-like oxidoreductase" evidence="4">
    <location>
        <begin position="132"/>
        <end position="245"/>
    </location>
</feature>
<dbReference type="GO" id="GO:0016491">
    <property type="term" value="F:oxidoreductase activity"/>
    <property type="evidence" value="ECO:0007669"/>
    <property type="project" value="UniProtKB-KW"/>
</dbReference>
<reference evidence="5 6" key="1">
    <citation type="submission" date="2016-11" db="EMBL/GenBank/DDBJ databases">
        <authorList>
            <person name="Jaros S."/>
            <person name="Januszkiewicz K."/>
            <person name="Wedrychowicz H."/>
        </authorList>
    </citation>
    <scope>NUCLEOTIDE SEQUENCE [LARGE SCALE GENOMIC DNA]</scope>
    <source>
        <strain evidence="5 6">DSM 26910</strain>
    </source>
</reference>
<proteinExistence type="inferred from homology"/>
<evidence type="ECO:0000259" key="4">
    <source>
        <dbReference type="Pfam" id="PF22725"/>
    </source>
</evidence>
<dbReference type="Pfam" id="PF22725">
    <property type="entry name" value="GFO_IDH_MocA_C3"/>
    <property type="match status" value="1"/>
</dbReference>
<evidence type="ECO:0000256" key="1">
    <source>
        <dbReference type="ARBA" id="ARBA00010928"/>
    </source>
</evidence>
<dbReference type="InterPro" id="IPR000683">
    <property type="entry name" value="Gfo/Idh/MocA-like_OxRdtase_N"/>
</dbReference>
<organism evidence="5 6">
    <name type="scientific">Mariniphaga anaerophila</name>
    <dbReference type="NCBI Taxonomy" id="1484053"/>
    <lineage>
        <taxon>Bacteria</taxon>
        <taxon>Pseudomonadati</taxon>
        <taxon>Bacteroidota</taxon>
        <taxon>Bacteroidia</taxon>
        <taxon>Marinilabiliales</taxon>
        <taxon>Prolixibacteraceae</taxon>
        <taxon>Mariniphaga</taxon>
    </lineage>
</organism>
<dbReference type="PANTHER" id="PTHR22604:SF105">
    <property type="entry name" value="TRANS-1,2-DIHYDROBENZENE-1,2-DIOL DEHYDROGENASE"/>
    <property type="match status" value="1"/>
</dbReference>
<evidence type="ECO:0000259" key="3">
    <source>
        <dbReference type="Pfam" id="PF01408"/>
    </source>
</evidence>
<evidence type="ECO:0000313" key="5">
    <source>
        <dbReference type="EMBL" id="SHE80243.1"/>
    </source>
</evidence>
<dbReference type="InterPro" id="IPR036291">
    <property type="entry name" value="NAD(P)-bd_dom_sf"/>
</dbReference>
<dbReference type="Gene3D" id="3.30.360.10">
    <property type="entry name" value="Dihydrodipicolinate Reductase, domain 2"/>
    <property type="match status" value="1"/>
</dbReference>
<dbReference type="InterPro" id="IPR055170">
    <property type="entry name" value="GFO_IDH_MocA-like_dom"/>
</dbReference>
<feature type="domain" description="Gfo/Idh/MocA-like oxidoreductase N-terminal" evidence="3">
    <location>
        <begin position="6"/>
        <end position="122"/>
    </location>
</feature>